<dbReference type="EMBL" id="JH930468">
    <property type="protein sequence ID" value="EKM60167.1"/>
    <property type="molecule type" value="Genomic_DNA"/>
</dbReference>
<proteinExistence type="inferred from homology"/>
<keyword evidence="10" id="KW-1015">Disulfide bond</keyword>
<keyword evidence="12" id="KW-0624">Polysaccharide degradation</keyword>
<sequence length="343" mass="35953">MKAFTPLISFFLLISLVHAHGYVKAIAIDGQWYAGNQPNNYEGPSPIRLIADIGPVKGATNPDIVCGLSAQKAAMVVPANSGSVFAVQWSGGDGVSNWPHDIGPLMTYMASCGSTPCNEFDPTGAKWFKIDQLGKESDGNTWFQADIMNNGDSFDVTLPQNLAPGGYLIRHEIIALHLATEMGGAEFYPMCTQVMVQGNGNGNPNPTIAFPGAYSDSDPGIYDPDVFNNGSSYTFPGGPIANLAGTDASMAAPYTGPTIFPSGTSVAPIPEPTSTGAHTGASGTSTTPPSTPQPSSPQQTATSPAPSTGVIGGSRSVTCRLNLPGSNSNQRRHFRRFLRLLSR</sequence>
<evidence type="ECO:0000259" key="18">
    <source>
        <dbReference type="Pfam" id="PF03443"/>
    </source>
</evidence>
<evidence type="ECO:0000256" key="9">
    <source>
        <dbReference type="ARBA" id="ARBA00023033"/>
    </source>
</evidence>
<dbReference type="Gene3D" id="2.70.50.70">
    <property type="match status" value="1"/>
</dbReference>
<comment type="subcellular location">
    <subcellularLocation>
        <location evidence="2">Secreted</location>
    </subcellularLocation>
</comment>
<comment type="cofactor">
    <cofactor evidence="1">
        <name>Cu(2+)</name>
        <dbReference type="ChEBI" id="CHEBI:29036"/>
    </cofactor>
</comment>
<dbReference type="GO" id="GO:0005576">
    <property type="term" value="C:extracellular region"/>
    <property type="evidence" value="ECO:0007669"/>
    <property type="project" value="UniProtKB-SubCell"/>
</dbReference>
<keyword evidence="3" id="KW-0964">Secreted</keyword>
<dbReference type="GO" id="GO:0004497">
    <property type="term" value="F:monooxygenase activity"/>
    <property type="evidence" value="ECO:0007669"/>
    <property type="project" value="UniProtKB-KW"/>
</dbReference>
<keyword evidence="4" id="KW-0479">Metal-binding</keyword>
<keyword evidence="9" id="KW-0503">Monooxygenase</keyword>
<evidence type="ECO:0000256" key="13">
    <source>
        <dbReference type="ARBA" id="ARBA00044502"/>
    </source>
</evidence>
<reference evidence="19 20" key="1">
    <citation type="journal article" date="2012" name="BMC Genomics">
        <title>Comparative genomics of the white-rot fungi, Phanerochaete carnosa and P. chrysosporium, to elucidate the genetic basis of the distinct wood types they colonize.</title>
        <authorList>
            <person name="Suzuki H."/>
            <person name="MacDonald J."/>
            <person name="Syed K."/>
            <person name="Salamov A."/>
            <person name="Hori C."/>
            <person name="Aerts A."/>
            <person name="Henrissat B."/>
            <person name="Wiebenga A."/>
            <person name="vanKuyk P.A."/>
            <person name="Barry K."/>
            <person name="Lindquist E."/>
            <person name="LaButti K."/>
            <person name="Lapidus A."/>
            <person name="Lucas S."/>
            <person name="Coutinho P."/>
            <person name="Gong Y."/>
            <person name="Samejima M."/>
            <person name="Mahadevan R."/>
            <person name="Abou-Zaid M."/>
            <person name="de Vries R.P."/>
            <person name="Igarashi K."/>
            <person name="Yadav J.S."/>
            <person name="Grigoriev I.V."/>
            <person name="Master E.R."/>
        </authorList>
    </citation>
    <scope>NUCLEOTIDE SEQUENCE [LARGE SCALE GENOMIC DNA]</scope>
    <source>
        <strain evidence="19 20">HHB-10118-sp</strain>
    </source>
</reference>
<keyword evidence="5 17" id="KW-0732">Signal</keyword>
<evidence type="ECO:0000256" key="11">
    <source>
        <dbReference type="ARBA" id="ARBA00023277"/>
    </source>
</evidence>
<evidence type="ECO:0000256" key="14">
    <source>
        <dbReference type="ARBA" id="ARBA00045077"/>
    </source>
</evidence>
<evidence type="ECO:0000313" key="20">
    <source>
        <dbReference type="Proteomes" id="UP000008370"/>
    </source>
</evidence>
<organism evidence="19 20">
    <name type="scientific">Phanerochaete carnosa (strain HHB-10118-sp)</name>
    <name type="common">White-rot fungus</name>
    <name type="synonym">Peniophora carnosa</name>
    <dbReference type="NCBI Taxonomy" id="650164"/>
    <lineage>
        <taxon>Eukaryota</taxon>
        <taxon>Fungi</taxon>
        <taxon>Dikarya</taxon>
        <taxon>Basidiomycota</taxon>
        <taxon>Agaricomycotina</taxon>
        <taxon>Agaricomycetes</taxon>
        <taxon>Polyporales</taxon>
        <taxon>Phanerochaetaceae</taxon>
        <taxon>Phanerochaete</taxon>
    </lineage>
</organism>
<dbReference type="EC" id="1.14.99.56" evidence="15"/>
<evidence type="ECO:0000256" key="15">
    <source>
        <dbReference type="ARBA" id="ARBA00047174"/>
    </source>
</evidence>
<evidence type="ECO:0000256" key="3">
    <source>
        <dbReference type="ARBA" id="ARBA00022525"/>
    </source>
</evidence>
<keyword evidence="8" id="KW-0186">Copper</keyword>
<evidence type="ECO:0000256" key="2">
    <source>
        <dbReference type="ARBA" id="ARBA00004613"/>
    </source>
</evidence>
<feature type="domain" description="Auxiliary Activity family 9 catalytic" evidence="18">
    <location>
        <begin position="20"/>
        <end position="225"/>
    </location>
</feature>
<feature type="compositionally biased region" description="Low complexity" evidence="16">
    <location>
        <begin position="296"/>
        <end position="308"/>
    </location>
</feature>
<dbReference type="InterPro" id="IPR049892">
    <property type="entry name" value="AA9"/>
</dbReference>
<gene>
    <name evidence="19" type="ORF">PHACADRAFT_246008</name>
</gene>
<dbReference type="GeneID" id="18913698"/>
<dbReference type="GO" id="GO:0030245">
    <property type="term" value="P:cellulose catabolic process"/>
    <property type="evidence" value="ECO:0007669"/>
    <property type="project" value="UniProtKB-KW"/>
</dbReference>
<name>K5XB47_PHACS</name>
<dbReference type="STRING" id="650164.K5XB47"/>
<keyword evidence="20" id="KW-1185">Reference proteome</keyword>
<dbReference type="GO" id="GO:0016787">
    <property type="term" value="F:hydrolase activity"/>
    <property type="evidence" value="ECO:0007669"/>
    <property type="project" value="UniProtKB-KW"/>
</dbReference>
<feature type="chain" id="PRO_5003886253" description="lytic cellulose monooxygenase (C4-dehydrogenating)" evidence="17">
    <location>
        <begin position="20"/>
        <end position="343"/>
    </location>
</feature>
<dbReference type="Proteomes" id="UP000008370">
    <property type="component" value="Unassembled WGS sequence"/>
</dbReference>
<dbReference type="OrthoDB" id="4849160at2759"/>
<evidence type="ECO:0000256" key="12">
    <source>
        <dbReference type="ARBA" id="ARBA00023326"/>
    </source>
</evidence>
<evidence type="ECO:0000256" key="16">
    <source>
        <dbReference type="SAM" id="MobiDB-lite"/>
    </source>
</evidence>
<dbReference type="InParanoid" id="K5XB47"/>
<dbReference type="CDD" id="cd21175">
    <property type="entry name" value="LPMO_AA9"/>
    <property type="match status" value="1"/>
</dbReference>
<comment type="similarity">
    <text evidence="13">Belongs to the polysaccharide monooxygenase AA9 family.</text>
</comment>
<dbReference type="RefSeq" id="XP_007389645.1">
    <property type="nucleotide sequence ID" value="XM_007389583.1"/>
</dbReference>
<dbReference type="KEGG" id="pco:PHACADRAFT_246008"/>
<feature type="compositionally biased region" description="Low complexity" evidence="16">
    <location>
        <begin position="272"/>
        <end position="288"/>
    </location>
</feature>
<comment type="catalytic activity">
    <reaction evidence="14">
        <text>[(1-&gt;4)-beta-D-glucosyl]n+m + reduced acceptor + O2 = 4-dehydro-beta-D-glucosyl-[(1-&gt;4)-beta-D-glucosyl]n-1 + [(1-&gt;4)-beta-D-glucosyl]m + acceptor + H2O.</text>
        <dbReference type="EC" id="1.14.99.56"/>
    </reaction>
</comment>
<dbReference type="Pfam" id="PF03443">
    <property type="entry name" value="AA9"/>
    <property type="match status" value="1"/>
</dbReference>
<dbReference type="PANTHER" id="PTHR33353:SF10">
    <property type="entry name" value="ENDO-BETA-1,4-GLUCANASE D"/>
    <property type="match status" value="1"/>
</dbReference>
<dbReference type="HOGENOM" id="CLU_031730_2_1_1"/>
<evidence type="ECO:0000256" key="1">
    <source>
        <dbReference type="ARBA" id="ARBA00001973"/>
    </source>
</evidence>
<dbReference type="InterPro" id="IPR005103">
    <property type="entry name" value="AA9_LPMO"/>
</dbReference>
<evidence type="ECO:0000256" key="5">
    <source>
        <dbReference type="ARBA" id="ARBA00022729"/>
    </source>
</evidence>
<keyword evidence="11" id="KW-0119">Carbohydrate metabolism</keyword>
<evidence type="ECO:0000256" key="8">
    <source>
        <dbReference type="ARBA" id="ARBA00023008"/>
    </source>
</evidence>
<dbReference type="PANTHER" id="PTHR33353">
    <property type="entry name" value="PUTATIVE (AFU_ORTHOLOGUE AFUA_1G12560)-RELATED"/>
    <property type="match status" value="1"/>
</dbReference>
<keyword evidence="6" id="KW-0136">Cellulose degradation</keyword>
<feature type="signal peptide" evidence="17">
    <location>
        <begin position="1"/>
        <end position="19"/>
    </location>
</feature>
<evidence type="ECO:0000256" key="6">
    <source>
        <dbReference type="ARBA" id="ARBA00023001"/>
    </source>
</evidence>
<dbReference type="AlphaFoldDB" id="K5XB47"/>
<evidence type="ECO:0000256" key="10">
    <source>
        <dbReference type="ARBA" id="ARBA00023157"/>
    </source>
</evidence>
<evidence type="ECO:0000313" key="19">
    <source>
        <dbReference type="EMBL" id="EKM60167.1"/>
    </source>
</evidence>
<evidence type="ECO:0000256" key="7">
    <source>
        <dbReference type="ARBA" id="ARBA00023002"/>
    </source>
</evidence>
<evidence type="ECO:0000256" key="4">
    <source>
        <dbReference type="ARBA" id="ARBA00022723"/>
    </source>
</evidence>
<keyword evidence="19" id="KW-0378">Hydrolase</keyword>
<evidence type="ECO:0000256" key="17">
    <source>
        <dbReference type="SAM" id="SignalP"/>
    </source>
</evidence>
<protein>
    <recommendedName>
        <fullName evidence="15">lytic cellulose monooxygenase (C4-dehydrogenating)</fullName>
        <ecNumber evidence="15">1.14.99.56</ecNumber>
    </recommendedName>
</protein>
<keyword evidence="7" id="KW-0560">Oxidoreductase</keyword>
<dbReference type="GO" id="GO:0046872">
    <property type="term" value="F:metal ion binding"/>
    <property type="evidence" value="ECO:0007669"/>
    <property type="project" value="UniProtKB-KW"/>
</dbReference>
<feature type="region of interest" description="Disordered" evidence="16">
    <location>
        <begin position="262"/>
        <end position="316"/>
    </location>
</feature>
<accession>K5XB47</accession>